<keyword evidence="2" id="KW-1185">Reference proteome</keyword>
<proteinExistence type="predicted"/>
<evidence type="ECO:0000313" key="2">
    <source>
        <dbReference type="Proteomes" id="UP001346149"/>
    </source>
</evidence>
<protein>
    <submittedName>
        <fullName evidence="1">Uncharacterized protein</fullName>
    </submittedName>
</protein>
<dbReference type="Proteomes" id="UP001346149">
    <property type="component" value="Unassembled WGS sequence"/>
</dbReference>
<dbReference type="EMBL" id="JAXQNO010000007">
    <property type="protein sequence ID" value="KAK4795139.1"/>
    <property type="molecule type" value="Genomic_DNA"/>
</dbReference>
<organism evidence="1 2">
    <name type="scientific">Trapa natans</name>
    <name type="common">Water chestnut</name>
    <dbReference type="NCBI Taxonomy" id="22666"/>
    <lineage>
        <taxon>Eukaryota</taxon>
        <taxon>Viridiplantae</taxon>
        <taxon>Streptophyta</taxon>
        <taxon>Embryophyta</taxon>
        <taxon>Tracheophyta</taxon>
        <taxon>Spermatophyta</taxon>
        <taxon>Magnoliopsida</taxon>
        <taxon>eudicotyledons</taxon>
        <taxon>Gunneridae</taxon>
        <taxon>Pentapetalae</taxon>
        <taxon>rosids</taxon>
        <taxon>malvids</taxon>
        <taxon>Myrtales</taxon>
        <taxon>Lythraceae</taxon>
        <taxon>Trapa</taxon>
    </lineage>
</organism>
<dbReference type="AlphaFoldDB" id="A0AAN7R7U4"/>
<gene>
    <name evidence="1" type="ORF">SAY86_013133</name>
</gene>
<accession>A0AAN7R7U4</accession>
<name>A0AAN7R7U4_TRANT</name>
<evidence type="ECO:0000313" key="1">
    <source>
        <dbReference type="EMBL" id="KAK4795139.1"/>
    </source>
</evidence>
<reference evidence="1 2" key="1">
    <citation type="journal article" date="2023" name="Hortic Res">
        <title>Pangenome of water caltrop reveals structural variations and asymmetric subgenome divergence after allopolyploidization.</title>
        <authorList>
            <person name="Zhang X."/>
            <person name="Chen Y."/>
            <person name="Wang L."/>
            <person name="Yuan Y."/>
            <person name="Fang M."/>
            <person name="Shi L."/>
            <person name="Lu R."/>
            <person name="Comes H.P."/>
            <person name="Ma Y."/>
            <person name="Chen Y."/>
            <person name="Huang G."/>
            <person name="Zhou Y."/>
            <person name="Zheng Z."/>
            <person name="Qiu Y."/>
        </authorList>
    </citation>
    <scope>NUCLEOTIDE SEQUENCE [LARGE SCALE GENOMIC DNA]</scope>
    <source>
        <strain evidence="1">F231</strain>
    </source>
</reference>
<sequence>MTDVAANPQRKMLKDALCWNLIDRFSNLVCNSNAMQAFIIASTATQDKMMNRLVALRLCSFYSRS</sequence>
<comment type="caution">
    <text evidence="1">The sequence shown here is derived from an EMBL/GenBank/DDBJ whole genome shotgun (WGS) entry which is preliminary data.</text>
</comment>